<dbReference type="Gene3D" id="1.25.40.10">
    <property type="entry name" value="Tetratricopeptide repeat domain"/>
    <property type="match status" value="2"/>
</dbReference>
<dbReference type="PANTHER" id="PTHR17204">
    <property type="entry name" value="PRE-MRNA PROCESSING PROTEIN PRP39-RELATED"/>
    <property type="match status" value="1"/>
</dbReference>
<dbReference type="GO" id="GO:0003723">
    <property type="term" value="F:RNA binding"/>
    <property type="evidence" value="ECO:0007669"/>
    <property type="project" value="UniProtKB-UniRule"/>
</dbReference>
<evidence type="ECO:0000256" key="2">
    <source>
        <dbReference type="ARBA" id="ARBA00022664"/>
    </source>
</evidence>
<dbReference type="Pfam" id="PF05843">
    <property type="entry name" value="Suf"/>
    <property type="match status" value="1"/>
</dbReference>
<evidence type="ECO:0000256" key="3">
    <source>
        <dbReference type="ARBA" id="ARBA00022737"/>
    </source>
</evidence>
<dbReference type="WBParaSite" id="TCLT_0000043501-mRNA-1">
    <property type="protein sequence ID" value="TCLT_0000043501-mRNA-1"/>
    <property type="gene ID" value="TCLT_0000043501"/>
</dbReference>
<evidence type="ECO:0000256" key="7">
    <source>
        <dbReference type="SAM" id="MobiDB-lite"/>
    </source>
</evidence>
<keyword evidence="4" id="KW-0508">mRNA splicing</keyword>
<evidence type="ECO:0000313" key="10">
    <source>
        <dbReference type="Proteomes" id="UP000276776"/>
    </source>
</evidence>
<keyword evidence="6" id="KW-0694">RNA-binding</keyword>
<dbReference type="AlphaFoldDB" id="A0A0N5CK53"/>
<keyword evidence="3" id="KW-0677">Repeat</keyword>
<gene>
    <name evidence="9" type="ORF">TCLT_LOCUS436</name>
</gene>
<dbReference type="InterPro" id="IPR012677">
    <property type="entry name" value="Nucleotide-bd_a/b_plait_sf"/>
</dbReference>
<evidence type="ECO:0000256" key="1">
    <source>
        <dbReference type="ARBA" id="ARBA00004123"/>
    </source>
</evidence>
<evidence type="ECO:0000313" key="9">
    <source>
        <dbReference type="EMBL" id="VDM95406.1"/>
    </source>
</evidence>
<dbReference type="OrthoDB" id="6921389at2759"/>
<dbReference type="EMBL" id="UYYF01000031">
    <property type="protein sequence ID" value="VDM95406.1"/>
    <property type="molecule type" value="Genomic_DNA"/>
</dbReference>
<feature type="region of interest" description="Disordered" evidence="7">
    <location>
        <begin position="1"/>
        <end position="20"/>
    </location>
</feature>
<dbReference type="SMART" id="SM00386">
    <property type="entry name" value="HAT"/>
    <property type="match status" value="7"/>
</dbReference>
<dbReference type="Pfam" id="PF00076">
    <property type="entry name" value="RRM_1"/>
    <property type="match status" value="2"/>
</dbReference>
<feature type="domain" description="RRM" evidence="8">
    <location>
        <begin position="715"/>
        <end position="792"/>
    </location>
</feature>
<evidence type="ECO:0000256" key="6">
    <source>
        <dbReference type="PROSITE-ProRule" id="PRU00176"/>
    </source>
</evidence>
<dbReference type="GO" id="GO:0006397">
    <property type="term" value="P:mRNA processing"/>
    <property type="evidence" value="ECO:0007669"/>
    <property type="project" value="UniProtKB-KW"/>
</dbReference>
<dbReference type="GO" id="GO:0005634">
    <property type="term" value="C:nucleus"/>
    <property type="evidence" value="ECO:0007669"/>
    <property type="project" value="UniProtKB-SubCell"/>
</dbReference>
<keyword evidence="2" id="KW-0507">mRNA processing</keyword>
<reference evidence="9 10" key="2">
    <citation type="submission" date="2018-11" db="EMBL/GenBank/DDBJ databases">
        <authorList>
            <consortium name="Pathogen Informatics"/>
        </authorList>
    </citation>
    <scope>NUCLEOTIDE SEQUENCE [LARGE SCALE GENOMIC DNA]</scope>
</reference>
<feature type="domain" description="RRM" evidence="8">
    <location>
        <begin position="624"/>
        <end position="698"/>
    </location>
</feature>
<dbReference type="InterPro" id="IPR008847">
    <property type="entry name" value="Suf"/>
</dbReference>
<dbReference type="InterPro" id="IPR035979">
    <property type="entry name" value="RBD_domain_sf"/>
</dbReference>
<keyword evidence="10" id="KW-1185">Reference proteome</keyword>
<dbReference type="Proteomes" id="UP000276776">
    <property type="component" value="Unassembled WGS sequence"/>
</dbReference>
<dbReference type="Gene3D" id="3.30.70.330">
    <property type="match status" value="2"/>
</dbReference>
<dbReference type="STRING" id="103827.A0A0N5CK53"/>
<keyword evidence="5" id="KW-0539">Nucleus</keyword>
<accession>A0A0N5CK53</accession>
<dbReference type="SUPFAM" id="SSF48452">
    <property type="entry name" value="TPR-like"/>
    <property type="match status" value="1"/>
</dbReference>
<dbReference type="PANTHER" id="PTHR17204:SF25">
    <property type="entry name" value="RRM DOMAIN-CONTAINING PROTEIN"/>
    <property type="match status" value="1"/>
</dbReference>
<dbReference type="PROSITE" id="PS50102">
    <property type="entry name" value="RRM"/>
    <property type="match status" value="2"/>
</dbReference>
<dbReference type="OMA" id="LWARYIL"/>
<reference evidence="11" key="1">
    <citation type="submission" date="2017-02" db="UniProtKB">
        <authorList>
            <consortium name="WormBaseParasite"/>
        </authorList>
    </citation>
    <scope>IDENTIFICATION</scope>
</reference>
<organism evidence="11">
    <name type="scientific">Thelazia callipaeda</name>
    <name type="common">Oriental eyeworm</name>
    <name type="synonym">Parasitic nematode</name>
    <dbReference type="NCBI Taxonomy" id="103827"/>
    <lineage>
        <taxon>Eukaryota</taxon>
        <taxon>Metazoa</taxon>
        <taxon>Ecdysozoa</taxon>
        <taxon>Nematoda</taxon>
        <taxon>Chromadorea</taxon>
        <taxon>Rhabditida</taxon>
        <taxon>Spirurina</taxon>
        <taxon>Spiruromorpha</taxon>
        <taxon>Thelazioidea</taxon>
        <taxon>Thelaziidae</taxon>
        <taxon>Thelazia</taxon>
    </lineage>
</organism>
<dbReference type="SMART" id="SM00360">
    <property type="entry name" value="RRM"/>
    <property type="match status" value="2"/>
</dbReference>
<sequence>MSSDSRSDSSSDSDTRQNAGNELFDKFDGEMIVELEKAASFSTVVEKEPKSYQYRMKLIMALRQNGELKAAREQRECISQIYLMPPSFWMDWIEDEKSDKGDKDVLKLIFERACRDFHSPDIYLEYVQWACGVSLEFAREKMEEAVIKVGVRADYASVIWNVYLDFEKMILTSMNGEKDEKQRQLVESLYYRLLCIPHISIEESWSEYKSFTDGKVSDQCRKAFELSAQYVSDLLQYEKRLYDATDVDEKLISLLDYIAFEKHSNDPARIQMIFERSLCTLASYPNSNIWLQYGNWLDTELKLPQISVDVYARAVRHAPCSALWQQYFSALERSNAPSEEIDSKWPDAQDSITTADEGFSLYRTYIYLLRRRVASKGNSDYTIVLEKFEEGASFLSEKFESHWDNPKAQYRKNYALFLYTVAKQPDKARKIWNDILASGSGHLAAAWIEAANLERFFGTLNNARKLLYRAINSASDHPFTVFEALIQFEREVGTIEELDIALAKVNSQAVRISSRGEKSKFEGGSSRKRRKERTLNFVDKKKKIENASNEEPESAAYDRELKNLSESVAIDHNEIEIGDSGHNKVDNDGFVIPQLPPTMSKIEATSSEDVLPVSINNDSAQQQNTVFISNLDFKLTKERLEEIFPNAKEVRLIYRGMSKLNKGFGYVDFSTEIEAQEALKMDRKHIDGRPLYVSKYKSQKGKPSEFRYNIGLEKNKVFVNNIHYDASEDQLKEIFKVFGTIRDIRIVTHKSGKSKGCAYIEYETDEDAANAVRSGENLFLLERKLAVAISNPPKRKDQQQSSSTSTNLSHKRSKITLIPRALTRTVAAPSGHDDVESNGLKASSNIKMSNEQFRSFLK</sequence>
<feature type="compositionally biased region" description="Basic and acidic residues" evidence="7">
    <location>
        <begin position="1"/>
        <end position="15"/>
    </location>
</feature>
<dbReference type="InterPro" id="IPR003107">
    <property type="entry name" value="HAT"/>
</dbReference>
<evidence type="ECO:0000259" key="8">
    <source>
        <dbReference type="PROSITE" id="PS50102"/>
    </source>
</evidence>
<name>A0A0N5CK53_THECL</name>
<dbReference type="SUPFAM" id="SSF54928">
    <property type="entry name" value="RNA-binding domain, RBD"/>
    <property type="match status" value="2"/>
</dbReference>
<dbReference type="GO" id="GO:0008380">
    <property type="term" value="P:RNA splicing"/>
    <property type="evidence" value="ECO:0007669"/>
    <property type="project" value="UniProtKB-KW"/>
</dbReference>
<protein>
    <submittedName>
        <fullName evidence="11">Squamous cell carcinoma antigen recognized by T-cells 3</fullName>
    </submittedName>
</protein>
<dbReference type="InterPro" id="IPR000504">
    <property type="entry name" value="RRM_dom"/>
</dbReference>
<proteinExistence type="predicted"/>
<comment type="subcellular location">
    <subcellularLocation>
        <location evidence="1">Nucleus</location>
    </subcellularLocation>
</comment>
<evidence type="ECO:0000256" key="4">
    <source>
        <dbReference type="ARBA" id="ARBA00023187"/>
    </source>
</evidence>
<dbReference type="InterPro" id="IPR011990">
    <property type="entry name" value="TPR-like_helical_dom_sf"/>
</dbReference>
<feature type="region of interest" description="Disordered" evidence="7">
    <location>
        <begin position="790"/>
        <end position="811"/>
    </location>
</feature>
<evidence type="ECO:0000256" key="5">
    <source>
        <dbReference type="ARBA" id="ARBA00023242"/>
    </source>
</evidence>
<evidence type="ECO:0000313" key="11">
    <source>
        <dbReference type="WBParaSite" id="TCLT_0000043501-mRNA-1"/>
    </source>
</evidence>